<evidence type="ECO:0000259" key="1">
    <source>
        <dbReference type="Pfam" id="PF18925"/>
    </source>
</evidence>
<accession>A0A8S5LEU4</accession>
<feature type="domain" description="DUF5675" evidence="1">
    <location>
        <begin position="5"/>
        <end position="121"/>
    </location>
</feature>
<protein>
    <submittedName>
        <fullName evidence="2">L,D-transpeptidase catalytic domain</fullName>
    </submittedName>
</protein>
<evidence type="ECO:0000313" key="2">
    <source>
        <dbReference type="EMBL" id="DAD68455.1"/>
    </source>
</evidence>
<sequence>MKLIVERIKEIYDGTIGRFRLVSQDRRVLLEGFTLEPAGPDTVERGRDKRIPAGVYKTTWHESDKFQRLLPLLYSEKVPKDRCILIHSGNVPKDTQGCILLGNKADEYGVSDSKRALEAFIGLTFKKEFQVEIMNKF</sequence>
<dbReference type="EMBL" id="BK014702">
    <property type="protein sequence ID" value="DAD68455.1"/>
    <property type="molecule type" value="Genomic_DNA"/>
</dbReference>
<organism evidence="2">
    <name type="scientific">Myoviridae sp. ctJHU2</name>
    <dbReference type="NCBI Taxonomy" id="2823540"/>
    <lineage>
        <taxon>Viruses</taxon>
        <taxon>Duplodnaviria</taxon>
        <taxon>Heunggongvirae</taxon>
        <taxon>Uroviricota</taxon>
        <taxon>Caudoviricetes</taxon>
    </lineage>
</organism>
<proteinExistence type="predicted"/>
<name>A0A8S5LEU4_9CAUD</name>
<dbReference type="InterPro" id="IPR043732">
    <property type="entry name" value="DUF5675"/>
</dbReference>
<dbReference type="Pfam" id="PF18925">
    <property type="entry name" value="DUF5675"/>
    <property type="match status" value="1"/>
</dbReference>
<reference evidence="2" key="1">
    <citation type="journal article" date="2021" name="Proc. Natl. Acad. Sci. U.S.A.">
        <title>A Catalog of Tens of Thousands of Viruses from Human Metagenomes Reveals Hidden Associations with Chronic Diseases.</title>
        <authorList>
            <person name="Tisza M.J."/>
            <person name="Buck C.B."/>
        </authorList>
    </citation>
    <scope>NUCLEOTIDE SEQUENCE</scope>
    <source>
        <strain evidence="2">CtJHU2</strain>
    </source>
</reference>